<feature type="transmembrane region" description="Helical" evidence="8">
    <location>
        <begin position="99"/>
        <end position="116"/>
    </location>
</feature>
<organism evidence="9 10">
    <name type="scientific">Caballeronia terrestris</name>
    <dbReference type="NCBI Taxonomy" id="1226301"/>
    <lineage>
        <taxon>Bacteria</taxon>
        <taxon>Pseudomonadati</taxon>
        <taxon>Pseudomonadota</taxon>
        <taxon>Betaproteobacteria</taxon>
        <taxon>Burkholderiales</taxon>
        <taxon>Burkholderiaceae</taxon>
        <taxon>Caballeronia</taxon>
    </lineage>
</organism>
<evidence type="ECO:0000256" key="6">
    <source>
        <dbReference type="ARBA" id="ARBA00023136"/>
    </source>
</evidence>
<evidence type="ECO:0000256" key="4">
    <source>
        <dbReference type="ARBA" id="ARBA00022692"/>
    </source>
</evidence>
<keyword evidence="6 8" id="KW-0472">Membrane</keyword>
<protein>
    <submittedName>
        <fullName evidence="9">Hemolysin D</fullName>
    </submittedName>
</protein>
<feature type="binding site" evidence="7">
    <location>
        <position position="187"/>
    </location>
    <ligand>
        <name>Zn(2+)</name>
        <dbReference type="ChEBI" id="CHEBI:29105"/>
    </ligand>
</feature>
<dbReference type="EMBL" id="FCOL02000002">
    <property type="protein sequence ID" value="SAL17672.1"/>
    <property type="molecule type" value="Genomic_DNA"/>
</dbReference>
<evidence type="ECO:0000313" key="9">
    <source>
        <dbReference type="EMBL" id="SAL17672.1"/>
    </source>
</evidence>
<dbReference type="RefSeq" id="WP_087654666.1">
    <property type="nucleotide sequence ID" value="NZ_FCOL02000002.1"/>
</dbReference>
<dbReference type="Pfam" id="PF03006">
    <property type="entry name" value="HlyIII"/>
    <property type="match status" value="1"/>
</dbReference>
<comment type="subcellular location">
    <subcellularLocation>
        <location evidence="1">Cell membrane</location>
        <topology evidence="1">Multi-pass membrane protein</topology>
    </subcellularLocation>
</comment>
<dbReference type="NCBIfam" id="TIGR01065">
    <property type="entry name" value="hlyIII"/>
    <property type="match status" value="1"/>
</dbReference>
<feature type="binding site" evidence="7">
    <location>
        <position position="183"/>
    </location>
    <ligand>
        <name>Zn(2+)</name>
        <dbReference type="ChEBI" id="CHEBI:29105"/>
    </ligand>
</feature>
<keyword evidence="4 8" id="KW-0812">Transmembrane</keyword>
<evidence type="ECO:0000256" key="3">
    <source>
        <dbReference type="ARBA" id="ARBA00022475"/>
    </source>
</evidence>
<evidence type="ECO:0000256" key="8">
    <source>
        <dbReference type="SAM" id="Phobius"/>
    </source>
</evidence>
<feature type="transmembrane region" description="Helical" evidence="8">
    <location>
        <begin position="154"/>
        <end position="174"/>
    </location>
</feature>
<reference evidence="9" key="1">
    <citation type="submission" date="2016-01" db="EMBL/GenBank/DDBJ databases">
        <authorList>
            <person name="Peeters C."/>
        </authorList>
    </citation>
    <scope>NUCLEOTIDE SEQUENCE [LARGE SCALE GENOMIC DNA]</scope>
    <source>
        <strain evidence="9">LMG 22937</strain>
    </source>
</reference>
<sequence>MHFGERFNSISHLIGTVLSVAGLAALVTMASMEGDPYKVVSFAVYGAMLFALYLISTLYHWARNPRVKAVLQKCDHSAIYLLIAGSYTPFALVTLRGPWGWSLFGVSWGLAAFGIVQELTLGRRTRSVSMVLYVLMGWLALVAVRPLVSALPPAGTAWLVAGGVIYSAGIYFFINDERIRHGHGIWHLFVLAGSLCQFVSVARYVA</sequence>
<evidence type="ECO:0000313" key="10">
    <source>
        <dbReference type="Proteomes" id="UP000054925"/>
    </source>
</evidence>
<proteinExistence type="inferred from homology"/>
<name>A0A158FCQ5_9BURK</name>
<dbReference type="Proteomes" id="UP000054925">
    <property type="component" value="Unassembled WGS sequence"/>
</dbReference>
<dbReference type="PANTHER" id="PTHR20855:SF3">
    <property type="entry name" value="LD03007P"/>
    <property type="match status" value="1"/>
</dbReference>
<keyword evidence="5 8" id="KW-1133">Transmembrane helix</keyword>
<feature type="binding site" evidence="7">
    <location>
        <position position="60"/>
    </location>
    <ligand>
        <name>Zn(2+)</name>
        <dbReference type="ChEBI" id="CHEBI:29105"/>
    </ligand>
</feature>
<dbReference type="PANTHER" id="PTHR20855">
    <property type="entry name" value="ADIPOR/PROGESTIN RECEPTOR-RELATED"/>
    <property type="match status" value="1"/>
</dbReference>
<gene>
    <name evidence="9" type="ORF">AWB67_00509</name>
</gene>
<dbReference type="GO" id="GO:0046872">
    <property type="term" value="F:metal ion binding"/>
    <property type="evidence" value="ECO:0007669"/>
    <property type="project" value="UniProtKB-KW"/>
</dbReference>
<evidence type="ECO:0000256" key="7">
    <source>
        <dbReference type="PIRSR" id="PIRSR604254-1"/>
    </source>
</evidence>
<evidence type="ECO:0000256" key="1">
    <source>
        <dbReference type="ARBA" id="ARBA00004651"/>
    </source>
</evidence>
<feature type="transmembrane region" description="Helical" evidence="8">
    <location>
        <begin position="74"/>
        <end position="93"/>
    </location>
</feature>
<keyword evidence="7" id="KW-0862">Zinc</keyword>
<comment type="caution">
    <text evidence="9">The sequence shown here is derived from an EMBL/GenBank/DDBJ whole genome shotgun (WGS) entry which is preliminary data.</text>
</comment>
<dbReference type="GO" id="GO:0140911">
    <property type="term" value="F:pore-forming activity"/>
    <property type="evidence" value="ECO:0007669"/>
    <property type="project" value="InterPro"/>
</dbReference>
<dbReference type="AlphaFoldDB" id="A0A158FCQ5"/>
<feature type="transmembrane region" description="Helical" evidence="8">
    <location>
        <begin position="42"/>
        <end position="62"/>
    </location>
</feature>
<dbReference type="GO" id="GO:0005886">
    <property type="term" value="C:plasma membrane"/>
    <property type="evidence" value="ECO:0007669"/>
    <property type="project" value="UniProtKB-SubCell"/>
</dbReference>
<feature type="transmembrane region" description="Helical" evidence="8">
    <location>
        <begin position="186"/>
        <end position="205"/>
    </location>
</feature>
<feature type="transmembrane region" description="Helical" evidence="8">
    <location>
        <begin position="128"/>
        <end position="148"/>
    </location>
</feature>
<dbReference type="InterPro" id="IPR005744">
    <property type="entry name" value="Hy-lIII"/>
</dbReference>
<comment type="similarity">
    <text evidence="2">Belongs to the UPF0073 (Hly-III) family.</text>
</comment>
<keyword evidence="7" id="KW-0479">Metal-binding</keyword>
<dbReference type="OrthoDB" id="9813689at2"/>
<evidence type="ECO:0000256" key="2">
    <source>
        <dbReference type="ARBA" id="ARBA00008488"/>
    </source>
</evidence>
<keyword evidence="10" id="KW-1185">Reference proteome</keyword>
<accession>A0A158FCQ5</accession>
<feature type="transmembrane region" description="Helical" evidence="8">
    <location>
        <begin position="12"/>
        <end position="30"/>
    </location>
</feature>
<evidence type="ECO:0000256" key="5">
    <source>
        <dbReference type="ARBA" id="ARBA00022989"/>
    </source>
</evidence>
<dbReference type="InterPro" id="IPR004254">
    <property type="entry name" value="AdipoR/HlyIII-related"/>
</dbReference>
<keyword evidence="3" id="KW-1003">Cell membrane</keyword>